<evidence type="ECO:0000256" key="1">
    <source>
        <dbReference type="ARBA" id="ARBA00004496"/>
    </source>
</evidence>
<evidence type="ECO:0000256" key="5">
    <source>
        <dbReference type="ARBA" id="ARBA00022840"/>
    </source>
</evidence>
<dbReference type="InterPro" id="IPR007111">
    <property type="entry name" value="NACHT_NTPase"/>
</dbReference>
<dbReference type="PANTHER" id="PTHR46844:SF1">
    <property type="entry name" value="SLR5058 PROTEIN"/>
    <property type="match status" value="1"/>
</dbReference>
<dbReference type="PROSITE" id="PS50209">
    <property type="entry name" value="CARD"/>
    <property type="match status" value="1"/>
</dbReference>
<dbReference type="SUPFAM" id="SSF47986">
    <property type="entry name" value="DEATH domain"/>
    <property type="match status" value="1"/>
</dbReference>
<dbReference type="InterPro" id="IPR001315">
    <property type="entry name" value="CARD"/>
</dbReference>
<dbReference type="SUPFAM" id="SSF52540">
    <property type="entry name" value="P-loop containing nucleoside triphosphate hydrolases"/>
    <property type="match status" value="1"/>
</dbReference>
<dbReference type="KEGG" id="bbel:109475967"/>
<evidence type="ECO:0000256" key="4">
    <source>
        <dbReference type="ARBA" id="ARBA00022741"/>
    </source>
</evidence>
<evidence type="ECO:0000313" key="9">
    <source>
        <dbReference type="RefSeq" id="XP_019632331.1"/>
    </source>
</evidence>
<dbReference type="CDD" id="cd01671">
    <property type="entry name" value="CARD"/>
    <property type="match status" value="1"/>
</dbReference>
<dbReference type="Pfam" id="PF05729">
    <property type="entry name" value="NACHT"/>
    <property type="match status" value="1"/>
</dbReference>
<keyword evidence="8" id="KW-1185">Reference proteome</keyword>
<keyword evidence="2" id="KW-0963">Cytoplasm</keyword>
<dbReference type="Gene3D" id="3.40.50.300">
    <property type="entry name" value="P-loop containing nucleotide triphosphate hydrolases"/>
    <property type="match status" value="1"/>
</dbReference>
<evidence type="ECO:0000256" key="6">
    <source>
        <dbReference type="ARBA" id="ARBA00022859"/>
    </source>
</evidence>
<dbReference type="GeneID" id="109475967"/>
<keyword evidence="6" id="KW-0391">Immunity</keyword>
<protein>
    <submittedName>
        <fullName evidence="9">Uncharacterized protein LOC109475967</fullName>
    </submittedName>
</protein>
<keyword evidence="5" id="KW-0067">ATP-binding</keyword>
<comment type="subcellular location">
    <subcellularLocation>
        <location evidence="1">Cytoplasm</location>
    </subcellularLocation>
</comment>
<dbReference type="GO" id="GO:0045087">
    <property type="term" value="P:innate immune response"/>
    <property type="evidence" value="ECO:0007669"/>
    <property type="project" value="UniProtKB-KW"/>
</dbReference>
<keyword evidence="4" id="KW-0547">Nucleotide-binding</keyword>
<dbReference type="InterPro" id="IPR027417">
    <property type="entry name" value="P-loop_NTPase"/>
</dbReference>
<evidence type="ECO:0000256" key="3">
    <source>
        <dbReference type="ARBA" id="ARBA00022588"/>
    </source>
</evidence>
<dbReference type="InterPro" id="IPR032675">
    <property type="entry name" value="LRR_dom_sf"/>
</dbReference>
<evidence type="ECO:0000259" key="7">
    <source>
        <dbReference type="PROSITE" id="PS50209"/>
    </source>
</evidence>
<dbReference type="Pfam" id="PF00619">
    <property type="entry name" value="CARD"/>
    <property type="match status" value="1"/>
</dbReference>
<reference evidence="9" key="1">
    <citation type="submission" date="2025-08" db="UniProtKB">
        <authorList>
            <consortium name="RefSeq"/>
        </authorList>
    </citation>
    <scope>IDENTIFICATION</scope>
    <source>
        <tissue evidence="9">Gonad</tissue>
    </source>
</reference>
<evidence type="ECO:0000313" key="8">
    <source>
        <dbReference type="Proteomes" id="UP000515135"/>
    </source>
</evidence>
<feature type="domain" description="CARD" evidence="7">
    <location>
        <begin position="4"/>
        <end position="95"/>
    </location>
</feature>
<sequence>MESMSQLHRDILQDNHMSIIRDLDVKYVLGYLFQQRVLTERTMGDIRAIHEEKRQERAAKLLNIIPSSGDRAFEIFCTALEKYGYPHLGKLLREAEKNAPPHAVATEVPGVVEKCAKALRDHYKKTYQKHYPLSWHAFRLETEKVYIQNQFTRVDRSDTDEIVPTPEDNLRLDKKNLLLQGRPGTGKTTFIYHQAYTWAAGKNPALEDIKLLFALSARTVRTGNLLQAACDQLLESDFLSSVELESLKGWIKDNPRRTMFMIENVDETPGVSEEDVVDPDHTKHPILRYVLKKYLRETPSILTTRSTEITTGSSNPKAIHIPLHCDAHYNVNGFSQEDIVRYIDRFFSCRAEGEEDAESLKFAISVDECLQDIVTNPFYAVIVSILWGNRIRKPNTCTEIVEEVIALVARRYIEDPKHSMTKETMEESLANLARMAWDSIETEKFAFTAKEVKEAIGNESVIDMGLIVEDPTIREVRYKFQHKALKEFLAAKYVVTRPPGTEERKQCLRKLWSTECVSGQNYVNVCLFAAGLLRENCQDLFEAFDVNFSEMTRLEAPKCCVHDDTSRACWAVSESGHMRKTAPLLVAYLPETIELDFKRRPPKPAVIRGLAEVMEALPADKKVEIAEMWVLNPKSLQRLGRAMKCTRRVRSLKVNVTGLDMTLSNPMEDNNNGIVDFHKGVAENQSIFHLAIEANIDRMDEQAVRAIPQAIQGNKSIRDLQLQVYCAKSCSHRCSNKISKGLKTHCSRETNAAVFLDSLSTALRHNSTLRSLYLSGYILRHRKALEVLAPAIAEHQGLRAVHVRGFSGGRGHIQDPGIDALAYVMGNTKTLASLSIRLNGLTSTTESADCAIKLCEALKKCETLERLELVFTWMFAREKLLIAEVISASQAIKKVTFGWRTMNDSFLFALCKAIEEQPSGSLRKVELSGRFNAGGLGELGRLIASSQTLQDVELHGKPFCREGFQAFVDKVQESQMSPTPCRAEPINVSMKGTVEGELTETLKFRIHSAQVNLSVHLQPAESNPLTYIPSGLEWLS</sequence>
<dbReference type="RefSeq" id="XP_019632331.1">
    <property type="nucleotide sequence ID" value="XM_019776772.1"/>
</dbReference>
<name>A0A6P4ZRT4_BRABE</name>
<dbReference type="SUPFAM" id="SSF52047">
    <property type="entry name" value="RNI-like"/>
    <property type="match status" value="1"/>
</dbReference>
<dbReference type="Gene3D" id="3.80.10.10">
    <property type="entry name" value="Ribonuclease Inhibitor"/>
    <property type="match status" value="1"/>
</dbReference>
<dbReference type="InterPro" id="IPR011029">
    <property type="entry name" value="DEATH-like_dom_sf"/>
</dbReference>
<dbReference type="PANTHER" id="PTHR46844">
    <property type="entry name" value="SLR5058 PROTEIN"/>
    <property type="match status" value="1"/>
</dbReference>
<dbReference type="SMART" id="SM00114">
    <property type="entry name" value="CARD"/>
    <property type="match status" value="1"/>
</dbReference>
<organism evidence="8 9">
    <name type="scientific">Branchiostoma belcheri</name>
    <name type="common">Amphioxus</name>
    <dbReference type="NCBI Taxonomy" id="7741"/>
    <lineage>
        <taxon>Eukaryota</taxon>
        <taxon>Metazoa</taxon>
        <taxon>Chordata</taxon>
        <taxon>Cephalochordata</taxon>
        <taxon>Leptocardii</taxon>
        <taxon>Amphioxiformes</taxon>
        <taxon>Branchiostomatidae</taxon>
        <taxon>Branchiostoma</taxon>
    </lineage>
</organism>
<keyword evidence="3" id="KW-0399">Innate immunity</keyword>
<dbReference type="GO" id="GO:0042981">
    <property type="term" value="P:regulation of apoptotic process"/>
    <property type="evidence" value="ECO:0007669"/>
    <property type="project" value="InterPro"/>
</dbReference>
<dbReference type="OrthoDB" id="120976at2759"/>
<dbReference type="AlphaFoldDB" id="A0A6P4ZRT4"/>
<proteinExistence type="predicted"/>
<evidence type="ECO:0000256" key="2">
    <source>
        <dbReference type="ARBA" id="ARBA00022490"/>
    </source>
</evidence>
<accession>A0A6P4ZRT4</accession>
<dbReference type="Gene3D" id="1.10.533.10">
    <property type="entry name" value="Death Domain, Fas"/>
    <property type="match status" value="1"/>
</dbReference>
<dbReference type="Proteomes" id="UP000515135">
    <property type="component" value="Unplaced"/>
</dbReference>
<gene>
    <name evidence="9" type="primary">LOC109475967</name>
</gene>
<dbReference type="GO" id="GO:0005737">
    <property type="term" value="C:cytoplasm"/>
    <property type="evidence" value="ECO:0007669"/>
    <property type="project" value="UniProtKB-SubCell"/>
</dbReference>
<dbReference type="GO" id="GO:0005524">
    <property type="term" value="F:ATP binding"/>
    <property type="evidence" value="ECO:0007669"/>
    <property type="project" value="UniProtKB-KW"/>
</dbReference>